<dbReference type="Gene3D" id="3.30.40.10">
    <property type="entry name" value="Zinc/RING finger domain, C3HC4 (zinc finger)"/>
    <property type="match status" value="1"/>
</dbReference>
<comment type="caution">
    <text evidence="7">The sequence shown here is derived from an EMBL/GenBank/DDBJ whole genome shotgun (WGS) entry which is preliminary data.</text>
</comment>
<dbReference type="OrthoDB" id="3045089at2759"/>
<gene>
    <name evidence="7" type="ORF">HHK36_030989</name>
</gene>
<evidence type="ECO:0000256" key="4">
    <source>
        <dbReference type="PROSITE-ProRule" id="PRU00175"/>
    </source>
</evidence>
<keyword evidence="5" id="KW-0812">Transmembrane</keyword>
<dbReference type="Pfam" id="PF16041">
    <property type="entry name" value="APD1-4_M"/>
    <property type="match status" value="1"/>
</dbReference>
<dbReference type="Pfam" id="PF13920">
    <property type="entry name" value="zf-C3HC4_3"/>
    <property type="match status" value="1"/>
</dbReference>
<dbReference type="SUPFAM" id="SSF57850">
    <property type="entry name" value="RING/U-box"/>
    <property type="match status" value="1"/>
</dbReference>
<dbReference type="SMART" id="SM00184">
    <property type="entry name" value="RING"/>
    <property type="match status" value="1"/>
</dbReference>
<proteinExistence type="predicted"/>
<keyword evidence="5" id="KW-0472">Membrane</keyword>
<reference evidence="7 8" key="1">
    <citation type="submission" date="2020-04" db="EMBL/GenBank/DDBJ databases">
        <title>Plant Genome Project.</title>
        <authorList>
            <person name="Zhang R.-G."/>
        </authorList>
    </citation>
    <scope>NUCLEOTIDE SEQUENCE [LARGE SCALE GENOMIC DNA]</scope>
    <source>
        <strain evidence="7">YNK0</strain>
        <tissue evidence="7">Leaf</tissue>
    </source>
</reference>
<evidence type="ECO:0000313" key="7">
    <source>
        <dbReference type="EMBL" id="KAF8377607.1"/>
    </source>
</evidence>
<dbReference type="EMBL" id="JABCRI010000024">
    <property type="protein sequence ID" value="KAF8377607.1"/>
    <property type="molecule type" value="Genomic_DNA"/>
</dbReference>
<sequence>MYRPVLASPSYSYRWREIWARFLALLTLWIFSVSLRFGYGNSHLVLGPNSSRLFKASSFFVEQIQVRDYAKKGVLLYEFSEKPELSLETNWNVSSFLTVSSYSRRGFSLWLNKGSRIHMRWAVPTSSVSHLLVILIKGEKIFDTLLPKSTNPLNAVSVSNPTKGIGEVEYVIEEDDSYYIGVVNMNPRSIVMAMNVNVSSKMYDTTKAKSICSTINGLCRLKLPFPNTRFVILTTPNNGGLEGWDVELSFAARLIAYVAIIGFIVIIISLILKYLGACDGDTTVEEVLETETVPLLQEKEMPFIYGTGEEDTESGMRSGSSDDLYDGKICVICYEEQRNCFFVPCGHCATCYSCAQRIAEGENKVCPICRRIIHKVRQLLIPSK</sequence>
<dbReference type="InterPro" id="IPR001841">
    <property type="entry name" value="Znf_RING"/>
</dbReference>
<keyword evidence="2 4" id="KW-0863">Zinc-finger</keyword>
<keyword evidence="8" id="KW-1185">Reference proteome</keyword>
<accession>A0A835CZ62</accession>
<dbReference type="PANTHER" id="PTHR46858:SF6">
    <property type="entry name" value="LIGASE, PUTATIVE-RELATED"/>
    <property type="match status" value="1"/>
</dbReference>
<dbReference type="PROSITE" id="PS50089">
    <property type="entry name" value="ZF_RING_2"/>
    <property type="match status" value="1"/>
</dbReference>
<name>A0A835CZ62_TETSI</name>
<dbReference type="InterPro" id="IPR032008">
    <property type="entry name" value="APD1-4_N"/>
</dbReference>
<dbReference type="GO" id="GO:0016567">
    <property type="term" value="P:protein ubiquitination"/>
    <property type="evidence" value="ECO:0007669"/>
    <property type="project" value="TreeGrafter"/>
</dbReference>
<keyword evidence="3" id="KW-0862">Zinc</keyword>
<feature type="domain" description="RING-type" evidence="6">
    <location>
        <begin position="330"/>
        <end position="370"/>
    </location>
</feature>
<dbReference type="Proteomes" id="UP000655225">
    <property type="component" value="Unassembled WGS sequence"/>
</dbReference>
<organism evidence="7 8">
    <name type="scientific">Tetracentron sinense</name>
    <name type="common">Spur-leaf</name>
    <dbReference type="NCBI Taxonomy" id="13715"/>
    <lineage>
        <taxon>Eukaryota</taxon>
        <taxon>Viridiplantae</taxon>
        <taxon>Streptophyta</taxon>
        <taxon>Embryophyta</taxon>
        <taxon>Tracheophyta</taxon>
        <taxon>Spermatophyta</taxon>
        <taxon>Magnoliopsida</taxon>
        <taxon>Trochodendrales</taxon>
        <taxon>Trochodendraceae</taxon>
        <taxon>Tetracentron</taxon>
    </lineage>
</organism>
<dbReference type="InterPro" id="IPR032010">
    <property type="entry name" value="APD1-4_M"/>
</dbReference>
<feature type="transmembrane region" description="Helical" evidence="5">
    <location>
        <begin position="254"/>
        <end position="275"/>
    </location>
</feature>
<dbReference type="InterPro" id="IPR013083">
    <property type="entry name" value="Znf_RING/FYVE/PHD"/>
</dbReference>
<dbReference type="GO" id="GO:0061630">
    <property type="term" value="F:ubiquitin protein ligase activity"/>
    <property type="evidence" value="ECO:0007669"/>
    <property type="project" value="TreeGrafter"/>
</dbReference>
<evidence type="ECO:0000313" key="8">
    <source>
        <dbReference type="Proteomes" id="UP000655225"/>
    </source>
</evidence>
<dbReference type="OMA" id="GERKYET"/>
<evidence type="ECO:0000256" key="2">
    <source>
        <dbReference type="ARBA" id="ARBA00022771"/>
    </source>
</evidence>
<evidence type="ECO:0000256" key="3">
    <source>
        <dbReference type="ARBA" id="ARBA00022833"/>
    </source>
</evidence>
<keyword evidence="5" id="KW-1133">Transmembrane helix</keyword>
<dbReference type="GO" id="GO:0008270">
    <property type="term" value="F:zinc ion binding"/>
    <property type="evidence" value="ECO:0007669"/>
    <property type="project" value="UniProtKB-KW"/>
</dbReference>
<feature type="transmembrane region" description="Helical" evidence="5">
    <location>
        <begin position="18"/>
        <end position="39"/>
    </location>
</feature>
<keyword evidence="1" id="KW-0479">Metal-binding</keyword>
<dbReference type="AlphaFoldDB" id="A0A835CZ62"/>
<evidence type="ECO:0000256" key="5">
    <source>
        <dbReference type="SAM" id="Phobius"/>
    </source>
</evidence>
<evidence type="ECO:0000256" key="1">
    <source>
        <dbReference type="ARBA" id="ARBA00022723"/>
    </source>
</evidence>
<dbReference type="PANTHER" id="PTHR46858">
    <property type="entry name" value="OS05G0521000 PROTEIN"/>
    <property type="match status" value="1"/>
</dbReference>
<dbReference type="Pfam" id="PF16040">
    <property type="entry name" value="APD1-4_N"/>
    <property type="match status" value="1"/>
</dbReference>
<evidence type="ECO:0000259" key="6">
    <source>
        <dbReference type="PROSITE" id="PS50089"/>
    </source>
</evidence>
<protein>
    <recommendedName>
        <fullName evidence="6">RING-type domain-containing protein</fullName>
    </recommendedName>
</protein>